<dbReference type="GO" id="GO:0040017">
    <property type="term" value="P:positive regulation of locomotion"/>
    <property type="evidence" value="ECO:0007669"/>
    <property type="project" value="EnsemblMetazoa"/>
</dbReference>
<organism evidence="1 2">
    <name type="scientific">Onchocerca volvulus</name>
    <dbReference type="NCBI Taxonomy" id="6282"/>
    <lineage>
        <taxon>Eukaryota</taxon>
        <taxon>Metazoa</taxon>
        <taxon>Ecdysozoa</taxon>
        <taxon>Nematoda</taxon>
        <taxon>Chromadorea</taxon>
        <taxon>Rhabditida</taxon>
        <taxon>Spirurina</taxon>
        <taxon>Spiruromorpha</taxon>
        <taxon>Filarioidea</taxon>
        <taxon>Onchocercidae</taxon>
        <taxon>Onchocerca</taxon>
    </lineage>
</organism>
<dbReference type="PANTHER" id="PTHR21696:SF2">
    <property type="entry name" value="PROTEIN UNC-79 HOMOLOG"/>
    <property type="match status" value="1"/>
</dbReference>
<dbReference type="GO" id="GO:0030424">
    <property type="term" value="C:axon"/>
    <property type="evidence" value="ECO:0007669"/>
    <property type="project" value="EnsemblMetazoa"/>
</dbReference>
<dbReference type="EnsemblMetazoa" id="OVOC7886.1">
    <property type="protein sequence ID" value="OVOC7886.1"/>
    <property type="gene ID" value="WBGene00244695"/>
</dbReference>
<reference evidence="2" key="1">
    <citation type="submission" date="2013-10" db="EMBL/GenBank/DDBJ databases">
        <title>Genome sequencing of Onchocerca volvulus.</title>
        <authorList>
            <person name="Cotton J."/>
            <person name="Tsai J."/>
            <person name="Stanley E."/>
            <person name="Tracey A."/>
            <person name="Holroyd N."/>
            <person name="Lustigman S."/>
            <person name="Berriman M."/>
        </authorList>
    </citation>
    <scope>NUCLEOTIDE SEQUENCE</scope>
</reference>
<reference evidence="1" key="2">
    <citation type="submission" date="2022-06" db="UniProtKB">
        <authorList>
            <consortium name="EnsemblMetazoa"/>
        </authorList>
    </citation>
    <scope>IDENTIFICATION</scope>
</reference>
<dbReference type="Proteomes" id="UP000024404">
    <property type="component" value="Unassembled WGS sequence"/>
</dbReference>
<dbReference type="Pfam" id="PF14776">
    <property type="entry name" value="UNC-79"/>
    <property type="match status" value="1"/>
</dbReference>
<dbReference type="PANTHER" id="PTHR21696">
    <property type="entry name" value="PROTEIN UNC-79 HOMOLOG"/>
    <property type="match status" value="1"/>
</dbReference>
<keyword evidence="2" id="KW-1185">Reference proteome</keyword>
<evidence type="ECO:0000313" key="2">
    <source>
        <dbReference type="Proteomes" id="UP000024404"/>
    </source>
</evidence>
<dbReference type="OMA" id="GKERRWM"/>
<dbReference type="GO" id="GO:0009410">
    <property type="term" value="P:response to xenobiotic stimulus"/>
    <property type="evidence" value="ECO:0007669"/>
    <property type="project" value="EnsemblMetazoa"/>
</dbReference>
<name>A0A8R1Y2P5_ONCVO</name>
<dbReference type="EMBL" id="CMVM020000235">
    <property type="status" value="NOT_ANNOTATED_CDS"/>
    <property type="molecule type" value="Genomic_DNA"/>
</dbReference>
<dbReference type="AlphaFoldDB" id="A0A8R1Y2P5"/>
<sequence length="1849" mass="209856">MMDKIKYQFLKDIMLVLSKGTSEARIAAANLLFHYWPIINRQILHRKSIQYHIQAWTCIPCQNINCVEKEPSVRCCFDPSISVKYGETAPPISLCKKCAQMGCESSKRFAIGICFSEDCIRSHQYVPLRLCQECFVALHSVNNTEHIKHYGMECAWGTDLERDVVEAIVKLLKETSANLEGLATEGKRPKWLRQLESGHTLGREIDKMADERRTLSHFVVEAIAYVISVLLQWFATTALLPNDSIGAALEQLKTDFVLDWINLAVMNHYENFIETLMPNPPEYAKVGGVWDKLSTKKEQMRDGLHKLLAIMPYDIITLNMWNRLIPEWMQSICDLIEDDDFSEFRILLSKIFEPDLRPLPFNNEQLYQFITDNLTTGDETKISNALDWVYILSLMEITIPLPILLDAFSKCASRISQMELKRNNENGLEEEHISLHVSMIDIISQQVSLNDQAQQELKTIAEQIFSTCAIILQKPFAHCKHSCRNPELDEFLDCLACQQSVFVYQTVARLMERLSPKQELRIVVHADEPIIDWKTQIADISSEESSDSKSGSSVLASVSDTLSSSLLQKSATPQNFELHFQTATIHETNVEFVGLLPSEEVEIAVAHATTLTETDVGCETHVITSSLVENVKGSPMEDIVEKQSTKFWNTSVGRFRFALSDLPSQLCLIHSILTLAELVIPLIMHCITLPSGEEMFWKVVNTQFTDQRWEERFLAVERSNLLLHLANASPVNSNKVIQTSLSCCVAHLIASVDDPNVAVAQQALLSIQHMPSASLKVMCLCLESQFDSSILDRALIITRIKQLTSILPDQEILTWEFFIQRFEELAIESQLLLKNGESNFVHDLSHSDPLSELYQRKLSRARQIIENSNNARSIVRTLQNNSMWHQLSTATFRPSWKIVAEMKYGEVKRRTNAVNSGKKKIRHLVTIIKVLTAWKITKHLQSFTNVVSSLARSMNTVETKESMHSSIYSNSGTFGRLREFTDEESNMCLLMNRVVDIDNPERYIVYLIVSLFVSFLCKSKKSCDEKATAKKQSLLFRHFNALIGYSSTEKCFTVSPKILRKSAVSNSFLSGLPEILDSSLVISNQIMMLGVQLLLHLPSPQKLASDQQPVEYPLMLLDINARHFWLNSVILILYKYRYDAPPFSEYLLKLISIIICTLEAEVHICNMKSPPVRIEVDPLSSSDDEDLESDSGIDKLHRPETLPILSSQVLTADLSEGKLEAIEEEGTDDDKKQIGRTKHRFRKATNNVIMDRRTYRCGYCNELLGNFDEETLSLCMIALETFVHREPAMAAPLLFRIINTVTRLIERPLYPWHDTLMFVAGNCRSVAKQLLRVLLHQLSSSGIFLQLFDTNIERVNQFWSTISFALADFSELNSVSVIQYLLEDVVEDWPNRLSRILFNLSTYIEHVSPDAYISNWSVVANLLDSFFRQYFSKIQSQTDRNPIRTELKSCIGIMVAVLRVHNFSTFKSSTSLVEGFSKWLTEALHECKADLLDLLAVCTACNRALLRDRDKQFLTKAIVSELVQALKFKCDMNEHNYMVIIDLILQDAGEDVSQEIADDQYNTAACDAVRPHIFDFIDFISDLHVLTEIKKITNSDSIGGEIKSSVAQIVGIEMSRSGVRDSRTLNRYLPWLMSPPSVTQSTPSTFAEAVTNVRLLSWLLLGALQANQPCLPIPISCSQYMADYIHFVLAGFADQSKESVVHMSALFHAFHLCQLWTVYCERSALTSDEPQLCSLANILDFWARVTPAILQLLSHSKVLADMVNLHFLNTMQALRQCSSAVLGQLGAMWQPILTAYHAQIPNKLRLKLDSCENQPLLNSEPLQQWLKGVRYKISQIELQTSAASPLYNV</sequence>
<proteinExistence type="predicted"/>
<dbReference type="InterPro" id="IPR024855">
    <property type="entry name" value="UNC79"/>
</dbReference>
<evidence type="ECO:0000313" key="1">
    <source>
        <dbReference type="EnsemblMetazoa" id="OVOC7886.1"/>
    </source>
</evidence>
<accession>A0A8R1Y2P5</accession>
<protein>
    <submittedName>
        <fullName evidence="1">Uncharacterized protein</fullName>
    </submittedName>
</protein>